<comment type="caution">
    <text evidence="1">The sequence shown here is derived from an EMBL/GenBank/DDBJ whole genome shotgun (WGS) entry which is preliminary data.</text>
</comment>
<gene>
    <name evidence="1" type="ORF">DPEC_G00326900</name>
</gene>
<dbReference type="Proteomes" id="UP001157502">
    <property type="component" value="Chromosome 32"/>
</dbReference>
<proteinExistence type="predicted"/>
<accession>A0ACC2F820</accession>
<sequence>MSRILSVAVENVTFGARAWPGAFRDGLNFRLAYKPMVEMFDSGWLFIMRQYPKMSPILIWHSGHPGPFEWHRFQTADELLSFYFSKRQKRPQWNERDGWPDSEARLPSRPGRTRIASHNAPASLRGNCHPFITFGRDLTDQASSVQLGLA</sequence>
<reference evidence="1" key="1">
    <citation type="submission" date="2021-05" db="EMBL/GenBank/DDBJ databases">
        <authorList>
            <person name="Pan Q."/>
            <person name="Jouanno E."/>
            <person name="Zahm M."/>
            <person name="Klopp C."/>
            <person name="Cabau C."/>
            <person name="Louis A."/>
            <person name="Berthelot C."/>
            <person name="Parey E."/>
            <person name="Roest Crollius H."/>
            <person name="Montfort J."/>
            <person name="Robinson-Rechavi M."/>
            <person name="Bouchez O."/>
            <person name="Lampietro C."/>
            <person name="Lopez Roques C."/>
            <person name="Donnadieu C."/>
            <person name="Postlethwait J."/>
            <person name="Bobe J."/>
            <person name="Dillon D."/>
            <person name="Chandos A."/>
            <person name="von Hippel F."/>
            <person name="Guiguen Y."/>
        </authorList>
    </citation>
    <scope>NUCLEOTIDE SEQUENCE</scope>
    <source>
        <strain evidence="1">YG-Jan2019</strain>
    </source>
</reference>
<dbReference type="EMBL" id="CM055759">
    <property type="protein sequence ID" value="KAJ7987477.1"/>
    <property type="molecule type" value="Genomic_DNA"/>
</dbReference>
<organism evidence="1 2">
    <name type="scientific">Dallia pectoralis</name>
    <name type="common">Alaska blackfish</name>
    <dbReference type="NCBI Taxonomy" id="75939"/>
    <lineage>
        <taxon>Eukaryota</taxon>
        <taxon>Metazoa</taxon>
        <taxon>Chordata</taxon>
        <taxon>Craniata</taxon>
        <taxon>Vertebrata</taxon>
        <taxon>Euteleostomi</taxon>
        <taxon>Actinopterygii</taxon>
        <taxon>Neopterygii</taxon>
        <taxon>Teleostei</taxon>
        <taxon>Protacanthopterygii</taxon>
        <taxon>Esociformes</taxon>
        <taxon>Umbridae</taxon>
        <taxon>Dallia</taxon>
    </lineage>
</organism>
<protein>
    <submittedName>
        <fullName evidence="1">Uncharacterized protein</fullName>
    </submittedName>
</protein>
<name>A0ACC2F820_DALPE</name>
<evidence type="ECO:0000313" key="2">
    <source>
        <dbReference type="Proteomes" id="UP001157502"/>
    </source>
</evidence>
<keyword evidence="2" id="KW-1185">Reference proteome</keyword>
<evidence type="ECO:0000313" key="1">
    <source>
        <dbReference type="EMBL" id="KAJ7987477.1"/>
    </source>
</evidence>